<dbReference type="OrthoDB" id="431409at2759"/>
<dbReference type="InterPro" id="IPR000845">
    <property type="entry name" value="Nucleoside_phosphorylase_d"/>
</dbReference>
<proteinExistence type="inferred from homology"/>
<dbReference type="STRING" id="578459.A0A194S9X0"/>
<dbReference type="RefSeq" id="XP_018273309.1">
    <property type="nucleotide sequence ID" value="XM_018415680.1"/>
</dbReference>
<evidence type="ECO:0000256" key="6">
    <source>
        <dbReference type="SAM" id="MobiDB-lite"/>
    </source>
</evidence>
<evidence type="ECO:0000313" key="8">
    <source>
        <dbReference type="EMBL" id="KPV77260.1"/>
    </source>
</evidence>
<name>A0A194S9X0_RHOGW</name>
<dbReference type="SUPFAM" id="SSF53167">
    <property type="entry name" value="Purine and uridine phosphorylases"/>
    <property type="match status" value="1"/>
</dbReference>
<comment type="subunit">
    <text evidence="5">Homotrimer.</text>
</comment>
<feature type="site" description="Important for substrate specificity" evidence="5">
    <location>
        <position position="202"/>
    </location>
</feature>
<accession>A0A194S9X0</accession>
<keyword evidence="3 5" id="KW-0660">Purine salvage</keyword>
<comment type="subcellular location">
    <subcellularLocation>
        <location evidence="5">Cytoplasm</location>
    </subcellularLocation>
    <subcellularLocation>
        <location evidence="5">Nucleus</location>
    </subcellularLocation>
</comment>
<feature type="binding site" evidence="5">
    <location>
        <begin position="109"/>
        <end position="110"/>
    </location>
    <ligand>
        <name>phosphate</name>
        <dbReference type="ChEBI" id="CHEBI:43474"/>
    </ligand>
</feature>
<dbReference type="PANTHER" id="PTHR42679">
    <property type="entry name" value="S-METHYL-5'-THIOADENOSINE PHOSPHORYLASE"/>
    <property type="match status" value="1"/>
</dbReference>
<dbReference type="OMA" id="FVAHVDF"/>
<dbReference type="EMBL" id="KQ474074">
    <property type="protein sequence ID" value="KPV77260.1"/>
    <property type="molecule type" value="Genomic_DNA"/>
</dbReference>
<dbReference type="PANTHER" id="PTHR42679:SF2">
    <property type="entry name" value="S-METHYL-5'-THIOADENOSINE PHOSPHORYLASE"/>
    <property type="match status" value="1"/>
</dbReference>
<sequence>MVRAPSATRSPPFHSAIMENPPLVGIIGGSGLYKLDNLHIERTVNPITPWGPPSSPISIASLDTPKGPIKLAFLARHGPHHNIPPSAVPARANIAALKHLGVKAIVGFSAVGSLREEIRPGDIIIPDQIIDRTKGIRPSTYFDTTMVGHAMFGEPFDVELREFIVPLVKEAINTFPDHINPSDEPRLHDKKTLVVMEGPQFSTRAESNMYRQWGGDIINMSAVPESKLAREAELAYALVCTSTDYDAWRTDAAPVTVEEVLKTLKTNASLSKHITASILAAVHEAVESKQVATQAEGAMKFSLMTPHSEVSAEELWRLKYILPAYFEDATDPALKRRAVSKARSIRDSDEVQGTHGIPEEVERGRSRA</sequence>
<evidence type="ECO:0000256" key="5">
    <source>
        <dbReference type="HAMAP-Rule" id="MF_03155"/>
    </source>
</evidence>
<dbReference type="UniPathway" id="UPA00904">
    <property type="reaction ID" value="UER00873"/>
</dbReference>
<dbReference type="EC" id="2.4.2.28" evidence="5"/>
<feature type="domain" description="Nucleoside phosphorylase" evidence="7">
    <location>
        <begin position="24"/>
        <end position="279"/>
    </location>
</feature>
<organism evidence="8 9">
    <name type="scientific">Rhodotorula graminis (strain WP1)</name>
    <dbReference type="NCBI Taxonomy" id="578459"/>
    <lineage>
        <taxon>Eukaryota</taxon>
        <taxon>Fungi</taxon>
        <taxon>Dikarya</taxon>
        <taxon>Basidiomycota</taxon>
        <taxon>Pucciniomycotina</taxon>
        <taxon>Microbotryomycetes</taxon>
        <taxon>Sporidiobolales</taxon>
        <taxon>Sporidiobolaceae</taxon>
        <taxon>Rhodotorula</taxon>
    </lineage>
</organism>
<dbReference type="Pfam" id="PF01048">
    <property type="entry name" value="PNP_UDP_1"/>
    <property type="match status" value="1"/>
</dbReference>
<dbReference type="InterPro" id="IPR035994">
    <property type="entry name" value="Nucleoside_phosphorylase_sf"/>
</dbReference>
<dbReference type="NCBIfam" id="TIGR01694">
    <property type="entry name" value="MTAP"/>
    <property type="match status" value="1"/>
</dbReference>
<dbReference type="GO" id="GO:0006166">
    <property type="term" value="P:purine ribonucleoside salvage"/>
    <property type="evidence" value="ECO:0007669"/>
    <property type="project" value="UniProtKB-KW"/>
</dbReference>
<evidence type="ECO:0000256" key="1">
    <source>
        <dbReference type="ARBA" id="ARBA00022676"/>
    </source>
</evidence>
<gene>
    <name evidence="8" type="ORF">RHOBADRAFT_51143</name>
</gene>
<dbReference type="FunFam" id="3.40.50.1580:FF:000008">
    <property type="entry name" value="S-methyl-5'-thioadenosine phosphorylase"/>
    <property type="match status" value="1"/>
</dbReference>
<feature type="region of interest" description="Disordered" evidence="6">
    <location>
        <begin position="341"/>
        <end position="368"/>
    </location>
</feature>
<reference evidence="8 9" key="1">
    <citation type="journal article" date="2015" name="Front. Microbiol.">
        <title>Genome sequence of the plant growth promoting endophytic yeast Rhodotorula graminis WP1.</title>
        <authorList>
            <person name="Firrincieli A."/>
            <person name="Otillar R."/>
            <person name="Salamov A."/>
            <person name="Schmutz J."/>
            <person name="Khan Z."/>
            <person name="Redman R.S."/>
            <person name="Fleck N.D."/>
            <person name="Lindquist E."/>
            <person name="Grigoriev I.V."/>
            <person name="Doty S.L."/>
        </authorList>
    </citation>
    <scope>NUCLEOTIDE SEQUENCE [LARGE SCALE GENOMIC DNA]</scope>
    <source>
        <strain evidence="8 9">WP1</strain>
    </source>
</reference>
<dbReference type="GO" id="GO:0019509">
    <property type="term" value="P:L-methionine salvage from methylthioadenosine"/>
    <property type="evidence" value="ECO:0007669"/>
    <property type="project" value="UniProtKB-UniRule"/>
</dbReference>
<feature type="compositionally biased region" description="Basic and acidic residues" evidence="6">
    <location>
        <begin position="357"/>
        <end position="368"/>
    </location>
</feature>
<dbReference type="GO" id="GO:0005829">
    <property type="term" value="C:cytosol"/>
    <property type="evidence" value="ECO:0007669"/>
    <property type="project" value="TreeGrafter"/>
</dbReference>
<comment type="pathway">
    <text evidence="5">Amino-acid biosynthesis; L-methionine biosynthesis via salvage pathway; S-methyl-5-thio-alpha-D-ribose 1-phosphate from S-methyl-5'-thioadenosine (phosphorylase route): step 1/1.</text>
</comment>
<comment type="similarity">
    <text evidence="5">Belongs to the PNP/MTAP phosphorylase family. MTAP subfamily.</text>
</comment>
<evidence type="ECO:0000313" key="9">
    <source>
        <dbReference type="Proteomes" id="UP000053890"/>
    </source>
</evidence>
<dbReference type="GeneID" id="28976128"/>
<keyword evidence="9" id="KW-1185">Reference proteome</keyword>
<dbReference type="GO" id="GO:0017061">
    <property type="term" value="F:S-methyl-5-thioadenosine phosphorylase activity"/>
    <property type="evidence" value="ECO:0007669"/>
    <property type="project" value="UniProtKB-UniRule"/>
</dbReference>
<feature type="binding site" evidence="5">
    <location>
        <position position="220"/>
    </location>
    <ligand>
        <name>substrate</name>
    </ligand>
</feature>
<keyword evidence="2 5" id="KW-0808">Transferase</keyword>
<feature type="binding site" evidence="5">
    <location>
        <begin position="76"/>
        <end position="77"/>
    </location>
    <ligand>
        <name>phosphate</name>
        <dbReference type="ChEBI" id="CHEBI:43474"/>
    </ligand>
</feature>
<feature type="site" description="Important for substrate specificity" evidence="5">
    <location>
        <position position="257"/>
    </location>
</feature>
<feature type="binding site" evidence="5">
    <location>
        <position position="30"/>
    </location>
    <ligand>
        <name>phosphate</name>
        <dbReference type="ChEBI" id="CHEBI:43474"/>
    </ligand>
</feature>
<dbReference type="GO" id="GO:0005634">
    <property type="term" value="C:nucleus"/>
    <property type="evidence" value="ECO:0007669"/>
    <property type="project" value="UniProtKB-SubCell"/>
</dbReference>
<dbReference type="Proteomes" id="UP000053890">
    <property type="component" value="Unassembled WGS sequence"/>
</dbReference>
<evidence type="ECO:0000256" key="2">
    <source>
        <dbReference type="ARBA" id="ARBA00022679"/>
    </source>
</evidence>
<evidence type="ECO:0000259" key="7">
    <source>
        <dbReference type="Pfam" id="PF01048"/>
    </source>
</evidence>
<dbReference type="Gene3D" id="3.40.50.1580">
    <property type="entry name" value="Nucleoside phosphorylase domain"/>
    <property type="match status" value="1"/>
</dbReference>
<feature type="binding site" evidence="5">
    <location>
        <begin position="244"/>
        <end position="246"/>
    </location>
    <ligand>
        <name>substrate</name>
    </ligand>
</feature>
<keyword evidence="1 5" id="KW-0328">Glycosyltransferase</keyword>
<dbReference type="InterPro" id="IPR018099">
    <property type="entry name" value="Purine_phosphorylase-2_CS"/>
</dbReference>
<evidence type="ECO:0000256" key="3">
    <source>
        <dbReference type="ARBA" id="ARBA00022726"/>
    </source>
</evidence>
<evidence type="ECO:0000256" key="4">
    <source>
        <dbReference type="ARBA" id="ARBA00023242"/>
    </source>
</evidence>
<dbReference type="InterPro" id="IPR010044">
    <property type="entry name" value="MTAP"/>
</dbReference>
<keyword evidence="4 5" id="KW-0539">Nucleus</keyword>
<dbReference type="PROSITE" id="PS01240">
    <property type="entry name" value="PNP_MTAP_2"/>
    <property type="match status" value="1"/>
</dbReference>
<dbReference type="AlphaFoldDB" id="A0A194S9X0"/>
<feature type="binding site" evidence="5">
    <location>
        <position position="221"/>
    </location>
    <ligand>
        <name>phosphate</name>
        <dbReference type="ChEBI" id="CHEBI:43474"/>
    </ligand>
</feature>
<dbReference type="HAMAP" id="MF_01963">
    <property type="entry name" value="MTAP"/>
    <property type="match status" value="1"/>
</dbReference>
<comment type="catalytic activity">
    <reaction evidence="5">
        <text>S-methyl-5'-thioadenosine + phosphate = 5-(methylsulfanyl)-alpha-D-ribose 1-phosphate + adenine</text>
        <dbReference type="Rhea" id="RHEA:11852"/>
        <dbReference type="ChEBI" id="CHEBI:16708"/>
        <dbReference type="ChEBI" id="CHEBI:17509"/>
        <dbReference type="ChEBI" id="CHEBI:43474"/>
        <dbReference type="ChEBI" id="CHEBI:58533"/>
        <dbReference type="EC" id="2.4.2.28"/>
    </reaction>
</comment>
<protein>
    <recommendedName>
        <fullName evidence="5">S-methyl-5'-thioadenosine phosphorylase</fullName>
        <ecNumber evidence="5">2.4.2.28</ecNumber>
    </recommendedName>
    <alternativeName>
        <fullName evidence="5">5'-methylthioadenosine phosphorylase</fullName>
        <shortName evidence="5">MTA phosphorylase</shortName>
        <shortName evidence="5">MTAP</shortName>
        <shortName evidence="5">MTAPase</shortName>
    </alternativeName>
</protein>
<dbReference type="CDD" id="cd09010">
    <property type="entry name" value="MTAP_SsMTAPII_like_MTIP"/>
    <property type="match status" value="1"/>
</dbReference>
<keyword evidence="5" id="KW-0963">Cytoplasm</keyword>
<comment type="function">
    <text evidence="5">Catalyzes the reversible phosphorylation of S-methyl-5'-thioadenosine (MTA) to adenine and 5-methylthioribose-1-phosphate. Involved in the breakdown of MTA, a major by-product of polyamine biosynthesis. Responsible for the first step in the methionine salvage pathway after MTA has been generated from S-adenosylmethionine. Has broad substrate specificity with 6-aminopurine nucleosides as preferred substrates.</text>
</comment>